<dbReference type="OrthoDB" id="3301819at2"/>
<feature type="transmembrane region" description="Helical" evidence="2">
    <location>
        <begin position="44"/>
        <end position="64"/>
    </location>
</feature>
<name>A0A285HXK6_9ACTN</name>
<evidence type="ECO:0000256" key="2">
    <source>
        <dbReference type="SAM" id="Phobius"/>
    </source>
</evidence>
<dbReference type="EMBL" id="OBDY01000006">
    <property type="protein sequence ID" value="SNY40468.1"/>
    <property type="molecule type" value="Genomic_DNA"/>
</dbReference>
<feature type="region of interest" description="Disordered" evidence="1">
    <location>
        <begin position="163"/>
        <end position="240"/>
    </location>
</feature>
<keyword evidence="2" id="KW-0812">Transmembrane</keyword>
<keyword evidence="4" id="KW-1185">Reference proteome</keyword>
<protein>
    <submittedName>
        <fullName evidence="3">Uncharacterized protein</fullName>
    </submittedName>
</protein>
<reference evidence="3 4" key="1">
    <citation type="submission" date="2017-09" db="EMBL/GenBank/DDBJ databases">
        <authorList>
            <person name="Ehlers B."/>
            <person name="Leendertz F.H."/>
        </authorList>
    </citation>
    <scope>NUCLEOTIDE SEQUENCE [LARGE SCALE GENOMIC DNA]</scope>
    <source>
        <strain evidence="3 4">CGMCC 4.6857</strain>
    </source>
</reference>
<accession>A0A285HXK6</accession>
<feature type="compositionally biased region" description="Low complexity" evidence="1">
    <location>
        <begin position="225"/>
        <end position="234"/>
    </location>
</feature>
<dbReference type="AlphaFoldDB" id="A0A285HXK6"/>
<dbReference type="RefSeq" id="WP_097320832.1">
    <property type="nucleotide sequence ID" value="NZ_OBDY01000006.1"/>
</dbReference>
<evidence type="ECO:0000313" key="3">
    <source>
        <dbReference type="EMBL" id="SNY40468.1"/>
    </source>
</evidence>
<keyword evidence="2" id="KW-0472">Membrane</keyword>
<dbReference type="Proteomes" id="UP000219612">
    <property type="component" value="Unassembled WGS sequence"/>
</dbReference>
<proteinExistence type="predicted"/>
<keyword evidence="2" id="KW-1133">Transmembrane helix</keyword>
<feature type="compositionally biased region" description="Low complexity" evidence="1">
    <location>
        <begin position="163"/>
        <end position="189"/>
    </location>
</feature>
<sequence>MSVQVHIPAQFVATGWGTPTVCARHGQPAVEHKKTRFISRVQGWAYLLLLAGALPFLIFVFATRKTVESPAWPFCAQCAQRRKKGLTIGLSVIAVGVLCVLLLDAAPDNADAPLTFLAILAFLAGYIIAIRGANRMIVANGQVHEKGQFVSFPKAHEAFAAQATQAQQAAAHHHATQAAYHHAAQLQTAPPQPAPFQANPPQPTPFQAVPPQPQPYAQPHPPLPDTTTGAGDTTPPTPAS</sequence>
<feature type="compositionally biased region" description="Pro residues" evidence="1">
    <location>
        <begin position="190"/>
        <end position="224"/>
    </location>
</feature>
<gene>
    <name evidence="3" type="ORF">SAMN05421748_10639</name>
</gene>
<organism evidence="3 4">
    <name type="scientific">Paractinoplanes atraurantiacus</name>
    <dbReference type="NCBI Taxonomy" id="1036182"/>
    <lineage>
        <taxon>Bacteria</taxon>
        <taxon>Bacillati</taxon>
        <taxon>Actinomycetota</taxon>
        <taxon>Actinomycetes</taxon>
        <taxon>Micromonosporales</taxon>
        <taxon>Micromonosporaceae</taxon>
        <taxon>Paractinoplanes</taxon>
    </lineage>
</organism>
<feature type="transmembrane region" description="Helical" evidence="2">
    <location>
        <begin position="112"/>
        <end position="130"/>
    </location>
</feature>
<evidence type="ECO:0000256" key="1">
    <source>
        <dbReference type="SAM" id="MobiDB-lite"/>
    </source>
</evidence>
<evidence type="ECO:0000313" key="4">
    <source>
        <dbReference type="Proteomes" id="UP000219612"/>
    </source>
</evidence>
<feature type="transmembrane region" description="Helical" evidence="2">
    <location>
        <begin position="85"/>
        <end position="106"/>
    </location>
</feature>